<gene>
    <name evidence="2" type="ORF">AALO_G00096720</name>
</gene>
<accession>A0AAV6GWN9</accession>
<evidence type="ECO:0000313" key="3">
    <source>
        <dbReference type="Proteomes" id="UP000823561"/>
    </source>
</evidence>
<reference evidence="2" key="1">
    <citation type="submission" date="2020-10" db="EMBL/GenBank/DDBJ databases">
        <title>Chromosome-scale genome assembly of the Allis shad, Alosa alosa.</title>
        <authorList>
            <person name="Margot Z."/>
            <person name="Christophe K."/>
            <person name="Cabau C."/>
            <person name="Louis A."/>
            <person name="Berthelot C."/>
            <person name="Parey E."/>
            <person name="Roest Crollius H."/>
            <person name="Montfort J."/>
            <person name="Robinson-Rechavi M."/>
            <person name="Bucao C."/>
            <person name="Bouchez O."/>
            <person name="Gislard M."/>
            <person name="Lluch J."/>
            <person name="Milhes M."/>
            <person name="Lampietro C."/>
            <person name="Lopez Roques C."/>
            <person name="Donnadieu C."/>
            <person name="Braasch I."/>
            <person name="Desvignes T."/>
            <person name="Postlethwait J."/>
            <person name="Bobe J."/>
            <person name="Guiguen Y."/>
        </authorList>
    </citation>
    <scope>NUCLEOTIDE SEQUENCE</scope>
    <source>
        <strain evidence="2">M-15738</strain>
        <tissue evidence="2">Blood</tissue>
    </source>
</reference>
<dbReference type="AlphaFoldDB" id="A0AAV6GWN9"/>
<dbReference type="Proteomes" id="UP000823561">
    <property type="component" value="Chromosome 7"/>
</dbReference>
<protein>
    <submittedName>
        <fullName evidence="2">Uncharacterized protein</fullName>
    </submittedName>
</protein>
<proteinExistence type="predicted"/>
<name>A0AAV6GWN9_9TELE</name>
<comment type="caution">
    <text evidence="2">The sequence shown here is derived from an EMBL/GenBank/DDBJ whole genome shotgun (WGS) entry which is preliminary data.</text>
</comment>
<organism evidence="2 3">
    <name type="scientific">Alosa alosa</name>
    <name type="common">allis shad</name>
    <dbReference type="NCBI Taxonomy" id="278164"/>
    <lineage>
        <taxon>Eukaryota</taxon>
        <taxon>Metazoa</taxon>
        <taxon>Chordata</taxon>
        <taxon>Craniata</taxon>
        <taxon>Vertebrata</taxon>
        <taxon>Euteleostomi</taxon>
        <taxon>Actinopterygii</taxon>
        <taxon>Neopterygii</taxon>
        <taxon>Teleostei</taxon>
        <taxon>Clupei</taxon>
        <taxon>Clupeiformes</taxon>
        <taxon>Clupeoidei</taxon>
        <taxon>Clupeidae</taxon>
        <taxon>Alosa</taxon>
    </lineage>
</organism>
<feature type="region of interest" description="Disordered" evidence="1">
    <location>
        <begin position="86"/>
        <end position="123"/>
    </location>
</feature>
<sequence length="275" mass="30826">MDQVLYSVVQFPNGGTAIVLQSWLRDNTLLWPPKKIPLAKALQQRMEPDSTWITYSDVCQLITCQTYEEARRGEHKYNTTMCATAEIESEEEKEEEREKRKTKPNPLYMDSDSDEPSGEVKKPRVLCLPNVRVPESWSQLARNGNMFAGASASNASAHEQFHHEMMAASTGGAGPYHQLQVPQKEGGAGPALGRTTSCRSHRRRAALGRTTSCRSHRRRAALGRTTSCRSHRERVPVYFIFRAPQGENGQLLKDLAIQKMTGMLAEVLVVVKELS</sequence>
<keyword evidence="3" id="KW-1185">Reference proteome</keyword>
<evidence type="ECO:0000256" key="1">
    <source>
        <dbReference type="SAM" id="MobiDB-lite"/>
    </source>
</evidence>
<dbReference type="EMBL" id="JADWDJ010000007">
    <property type="protein sequence ID" value="KAG5278236.1"/>
    <property type="molecule type" value="Genomic_DNA"/>
</dbReference>
<evidence type="ECO:0000313" key="2">
    <source>
        <dbReference type="EMBL" id="KAG5278236.1"/>
    </source>
</evidence>
<feature type="region of interest" description="Disordered" evidence="1">
    <location>
        <begin position="185"/>
        <end position="210"/>
    </location>
</feature>